<proteinExistence type="predicted"/>
<dbReference type="EMBL" id="SRRZ01000202">
    <property type="protein sequence ID" value="NQE38303.1"/>
    <property type="molecule type" value="Genomic_DNA"/>
</dbReference>
<evidence type="ECO:0000313" key="1">
    <source>
        <dbReference type="EMBL" id="NQE38303.1"/>
    </source>
</evidence>
<dbReference type="Proteomes" id="UP000702425">
    <property type="component" value="Unassembled WGS sequence"/>
</dbReference>
<keyword evidence="2" id="KW-1185">Reference proteome</keyword>
<gene>
    <name evidence="1" type="ORF">E5S67_06088</name>
</gene>
<comment type="caution">
    <text evidence="1">The sequence shown here is derived from an EMBL/GenBank/DDBJ whole genome shotgun (WGS) entry which is preliminary data.</text>
</comment>
<accession>A0ABX2D6W7</accession>
<organism evidence="1 2">
    <name type="scientific">Microcoleus asticus IPMA8</name>
    <dbReference type="NCBI Taxonomy" id="2563858"/>
    <lineage>
        <taxon>Bacteria</taxon>
        <taxon>Bacillati</taxon>
        <taxon>Cyanobacteriota</taxon>
        <taxon>Cyanophyceae</taxon>
        <taxon>Oscillatoriophycideae</taxon>
        <taxon>Oscillatoriales</taxon>
        <taxon>Microcoleaceae</taxon>
        <taxon>Microcoleus</taxon>
        <taxon>Microcoleus asticus</taxon>
    </lineage>
</organism>
<name>A0ABX2D6W7_9CYAN</name>
<evidence type="ECO:0000313" key="2">
    <source>
        <dbReference type="Proteomes" id="UP000702425"/>
    </source>
</evidence>
<protein>
    <submittedName>
        <fullName evidence="1">Uncharacterized protein</fullName>
    </submittedName>
</protein>
<sequence length="30" mass="3339">MTQDAIFTPFFATVQHLSTLAQLINLAQMS</sequence>
<reference evidence="1 2" key="1">
    <citation type="journal article" date="2020" name="Sci. Rep.">
        <title>A novel cyanobacterial geosmin producer, revising GeoA distribution and dispersion patterns in Bacteria.</title>
        <authorList>
            <person name="Churro C."/>
            <person name="Semedo-Aguiar A.P."/>
            <person name="Silva A.D."/>
            <person name="Pereira-Leal J.B."/>
            <person name="Leite R.B."/>
        </authorList>
    </citation>
    <scope>NUCLEOTIDE SEQUENCE [LARGE SCALE GENOMIC DNA]</scope>
    <source>
        <strain evidence="1 2">IPMA8</strain>
    </source>
</reference>